<keyword evidence="4" id="KW-1185">Reference proteome</keyword>
<name>A0A5B7TS72_9FLAO</name>
<dbReference type="RefSeq" id="WP_138948944.1">
    <property type="nucleotide sequence ID" value="NZ_CP040749.1"/>
</dbReference>
<dbReference type="Gene3D" id="2.30.40.10">
    <property type="entry name" value="Urease, subunit C, domain 1"/>
    <property type="match status" value="1"/>
</dbReference>
<dbReference type="Gene3D" id="3.30.1490.130">
    <property type="entry name" value="D-aminoacylase. Domain 3"/>
    <property type="match status" value="1"/>
</dbReference>
<dbReference type="AlphaFoldDB" id="A0A5B7TS72"/>
<dbReference type="SUPFAM" id="SSF51556">
    <property type="entry name" value="Metallo-dependent hydrolases"/>
    <property type="match status" value="1"/>
</dbReference>
<dbReference type="InterPro" id="IPR013108">
    <property type="entry name" value="Amidohydro_3"/>
</dbReference>
<protein>
    <submittedName>
        <fullName evidence="3">D-aminoacylase</fullName>
    </submittedName>
</protein>
<organism evidence="3 4">
    <name type="scientific">Aureibaculum algae</name>
    <dbReference type="NCBI Taxonomy" id="2584122"/>
    <lineage>
        <taxon>Bacteria</taxon>
        <taxon>Pseudomonadati</taxon>
        <taxon>Bacteroidota</taxon>
        <taxon>Flavobacteriia</taxon>
        <taxon>Flavobacteriales</taxon>
        <taxon>Flavobacteriaceae</taxon>
        <taxon>Aureibaculum</taxon>
    </lineage>
</organism>
<dbReference type="EMBL" id="CP040749">
    <property type="protein sequence ID" value="QCX38033.1"/>
    <property type="molecule type" value="Genomic_DNA"/>
</dbReference>
<dbReference type="PANTHER" id="PTHR11647:SF1">
    <property type="entry name" value="COLLAPSIN RESPONSE MEDIATOR PROTEIN"/>
    <property type="match status" value="1"/>
</dbReference>
<evidence type="ECO:0000313" key="4">
    <source>
        <dbReference type="Proteomes" id="UP000306229"/>
    </source>
</evidence>
<evidence type="ECO:0000256" key="1">
    <source>
        <dbReference type="SAM" id="MobiDB-lite"/>
    </source>
</evidence>
<evidence type="ECO:0000259" key="2">
    <source>
        <dbReference type="Pfam" id="PF07969"/>
    </source>
</evidence>
<dbReference type="GO" id="GO:0016812">
    <property type="term" value="F:hydrolase activity, acting on carbon-nitrogen (but not peptide) bonds, in cyclic amides"/>
    <property type="evidence" value="ECO:0007669"/>
    <property type="project" value="TreeGrafter"/>
</dbReference>
<dbReference type="InterPro" id="IPR023100">
    <property type="entry name" value="D-aminoacylase_insert_dom_sf"/>
</dbReference>
<evidence type="ECO:0000313" key="3">
    <source>
        <dbReference type="EMBL" id="QCX38033.1"/>
    </source>
</evidence>
<dbReference type="Gene3D" id="3.20.20.140">
    <property type="entry name" value="Metal-dependent hydrolases"/>
    <property type="match status" value="1"/>
</dbReference>
<dbReference type="PANTHER" id="PTHR11647">
    <property type="entry name" value="HYDRANTOINASE/DIHYDROPYRIMIDINASE FAMILY MEMBER"/>
    <property type="match status" value="1"/>
</dbReference>
<dbReference type="OrthoDB" id="9775607at2"/>
<dbReference type="Proteomes" id="UP000306229">
    <property type="component" value="Chromosome"/>
</dbReference>
<dbReference type="InterPro" id="IPR011059">
    <property type="entry name" value="Metal-dep_hydrolase_composite"/>
</dbReference>
<dbReference type="CDD" id="cd01297">
    <property type="entry name" value="D-aminoacylase"/>
    <property type="match status" value="1"/>
</dbReference>
<feature type="domain" description="Amidohydrolase 3" evidence="2">
    <location>
        <begin position="67"/>
        <end position="528"/>
    </location>
</feature>
<feature type="region of interest" description="Disordered" evidence="1">
    <location>
        <begin position="530"/>
        <end position="550"/>
    </location>
</feature>
<dbReference type="SUPFAM" id="SSF51338">
    <property type="entry name" value="Composite domain of metallo-dependent hydrolases"/>
    <property type="match status" value="1"/>
</dbReference>
<gene>
    <name evidence="3" type="ORF">FF125_06175</name>
</gene>
<reference evidence="3 4" key="1">
    <citation type="submission" date="2019-05" db="EMBL/GenBank/DDBJ databases">
        <title>Algicella ahnfeltiae gen. nov., sp. nov., a novel marine bacterium of the family Flavobacteriaceae isolated from a red alga.</title>
        <authorList>
            <person name="Nedashkovskaya O.I."/>
            <person name="Kukhlevskiy A.D."/>
            <person name="Kim S.-G."/>
            <person name="Zhukova N.V."/>
            <person name="Mikhailov V.V."/>
        </authorList>
    </citation>
    <scope>NUCLEOTIDE SEQUENCE [LARGE SCALE GENOMIC DNA]</scope>
    <source>
        <strain evidence="3 4">10Alg115</strain>
    </source>
</reference>
<dbReference type="PROSITE" id="PS51257">
    <property type="entry name" value="PROKAR_LIPOPROTEIN"/>
    <property type="match status" value="1"/>
</dbReference>
<accession>A0A5B7TS72</accession>
<dbReference type="Pfam" id="PF07969">
    <property type="entry name" value="Amidohydro_3"/>
    <property type="match status" value="1"/>
</dbReference>
<dbReference type="KEGG" id="fbe:FF125_06175"/>
<dbReference type="InterPro" id="IPR032466">
    <property type="entry name" value="Metal_Hydrolase"/>
</dbReference>
<feature type="compositionally biased region" description="Basic residues" evidence="1">
    <location>
        <begin position="537"/>
        <end position="550"/>
    </location>
</feature>
<dbReference type="GO" id="GO:0005829">
    <property type="term" value="C:cytosol"/>
    <property type="evidence" value="ECO:0007669"/>
    <property type="project" value="TreeGrafter"/>
</dbReference>
<proteinExistence type="predicted"/>
<dbReference type="InterPro" id="IPR050378">
    <property type="entry name" value="Metallo-dep_Hydrolases_sf"/>
</dbReference>
<dbReference type="GO" id="GO:0016811">
    <property type="term" value="F:hydrolase activity, acting on carbon-nitrogen (but not peptide) bonds, in linear amides"/>
    <property type="evidence" value="ECO:0007669"/>
    <property type="project" value="InterPro"/>
</dbReference>
<sequence length="550" mass="60503">MNILKITVIFFSFLSMLSCTKQPDYDILIQNGKIIDGTGNTFSIGDIGINADTIAAIGDLKNKTANQEIDATGLVVSPGFINMLSWASAALNTDGRSLGDIKQGVTLEVFGEGTSMGPTKKVDTVNNTIEWISLNDKLNALVDKGVSPNIASFIGATTLRINTVGYEDRAPTEEELDSMKIMVTQAMEEGAMGIGSSLIYAPAFYSSTEELIEISKVAAKYDGLYTSHIRSEGNKLLESIDELLRIAKEANIRAEIYHLKMSGKDNWHKYDAVVAKIDSARKAGLTITANMYSYIAGSTGLDASMPPWVQEGGYNKWAERLQDPKIRKKVLEDMRKPAIEWESLMQAAGSAEKMILAGFSNDSLRYLTGKTLAEVAKMRNTSPEETAMDLVVQNGSDVSTVYFMMSEENVKKQVALPWMSFCSDAGSYAAEGDFLKYSTHPRAYGNFARVIGKYTRDEKVISLEEAIRKLTFLPATNLKLKKRGSLKVGNYADIVVFDFDKIEDHATFEKPHQYASGMMHVFVNGTQVLKGGEHTNKKPGRVVHGPGYRK</sequence>